<evidence type="ECO:0000313" key="2">
    <source>
        <dbReference type="Proteomes" id="UP000299580"/>
    </source>
</evidence>
<dbReference type="KEGG" id="brb:EH207_02005"/>
<proteinExistence type="predicted"/>
<evidence type="ECO:0000313" key="1">
    <source>
        <dbReference type="EMBL" id="QCR07434.1"/>
    </source>
</evidence>
<sequence>MLEKLELTKNVQFYKIKNDDPLRSANENVILDIFNVADDNIEPEHGYILNKFRDIRTFIDNDIQYRYSIKIFPTIRPVYFIRKEIEEEGLYDRIYAFIIIFEFDDHICIIKKSCANITDKIEMNFDLITSAMIADTFNDSDVSFQRISMRNMTVSEKAIRNRSYEAADLKGTFSTHAAGRSIPLFLKYRQGSIVRTISGTGRLVESSHRVNFDDLALWVYNQLLLIKDGSGEKDFLDAFAKQKNLQDVLEVTSPNAILIESASLYDQLIEDSIQIKYVNKKGKDTVLNASQMNMLFKHLERVYTINSDKRISKVLGKAFIRVNNKTLTFDSSFLRSLKVNISGSDVTLQSYIIKNGFYSITFNDPRYMYFIGNCFQDDSGISEINSILDMLTPVKNMSLVKTEKGSFRRNSANFSRDSMFYLVENKHKHDDYVFCDDLGTEWADHITFNKKDSCINFIHSKHGPKSTSASNLHDVIGQAVKNLGYLNFSQADLTKKIHDKLSLNYNSTKGPTQIKRARKGNIVVFDAYMTEMLKDYKLHRKCILSCSFISKSAITTEFKKIQKGEKVNGHITQLLWILSSFSHAVKETNAIPLIYCED</sequence>
<accession>A0A4P8QVP4</accession>
<dbReference type="Proteomes" id="UP000299580">
    <property type="component" value="Chromosome"/>
</dbReference>
<reference evidence="1 2" key="1">
    <citation type="submission" date="2018-11" db="EMBL/GenBank/DDBJ databases">
        <title>Genome sequences of Brenneria nigrifluens and Brenneria rubrifaciens.</title>
        <authorList>
            <person name="Poret-Peterson A.T."/>
            <person name="McClean A.E."/>
            <person name="Kluepfel D.A."/>
        </authorList>
    </citation>
    <scope>NUCLEOTIDE SEQUENCE [LARGE SCALE GENOMIC DNA]</scope>
    <source>
        <strain evidence="1 2">6D370</strain>
    </source>
</reference>
<dbReference type="AlphaFoldDB" id="A0A4P8QVP4"/>
<name>A0A4P8QVP4_9GAMM</name>
<keyword evidence="2" id="KW-1185">Reference proteome</keyword>
<organism evidence="1 2">
    <name type="scientific">Brenneria rubrifaciens</name>
    <dbReference type="NCBI Taxonomy" id="55213"/>
    <lineage>
        <taxon>Bacteria</taxon>
        <taxon>Pseudomonadati</taxon>
        <taxon>Pseudomonadota</taxon>
        <taxon>Gammaproteobacteria</taxon>
        <taxon>Enterobacterales</taxon>
        <taxon>Pectobacteriaceae</taxon>
        <taxon>Brenneria</taxon>
    </lineage>
</organism>
<protein>
    <submittedName>
        <fullName evidence="1">Uncharacterized protein</fullName>
    </submittedName>
</protein>
<gene>
    <name evidence="1" type="ORF">EH207_02005</name>
</gene>
<dbReference type="EMBL" id="CP034035">
    <property type="protein sequence ID" value="QCR07434.1"/>
    <property type="molecule type" value="Genomic_DNA"/>
</dbReference>
<dbReference type="OrthoDB" id="5194627at2"/>
<dbReference type="RefSeq" id="WP_137712512.1">
    <property type="nucleotide sequence ID" value="NZ_CP034035.1"/>
</dbReference>